<dbReference type="EMBL" id="JAWMWG010000001">
    <property type="protein sequence ID" value="MEJ6347813.1"/>
    <property type="molecule type" value="Genomic_DNA"/>
</dbReference>
<feature type="region of interest" description="Disordered" evidence="1">
    <location>
        <begin position="1036"/>
        <end position="1144"/>
    </location>
</feature>
<evidence type="ECO:0000313" key="4">
    <source>
        <dbReference type="EMBL" id="MEJ6347813.1"/>
    </source>
</evidence>
<dbReference type="Gene3D" id="2.60.40.740">
    <property type="match status" value="1"/>
</dbReference>
<dbReference type="InterPro" id="IPR008966">
    <property type="entry name" value="Adhesion_dom_sf"/>
</dbReference>
<evidence type="ECO:0000259" key="3">
    <source>
        <dbReference type="Pfam" id="PF05737"/>
    </source>
</evidence>
<dbReference type="InterPro" id="IPR008456">
    <property type="entry name" value="Collagen-bd_dom"/>
</dbReference>
<reference evidence="4 5" key="1">
    <citation type="submission" date="2023-10" db="EMBL/GenBank/DDBJ databases">
        <title>Holzapfeliella saturejae sp. nov. isolated from Satureja montana flowers.</title>
        <authorList>
            <person name="Alcantara C."/>
            <person name="Zuniga M."/>
            <person name="Landete J.M."/>
            <person name="Monedero V."/>
        </authorList>
    </citation>
    <scope>NUCLEOTIDE SEQUENCE [LARGE SCALE GENOMIC DNA]</scope>
    <source>
        <strain evidence="4 5">He02</strain>
    </source>
</reference>
<proteinExistence type="predicted"/>
<keyword evidence="2" id="KW-0812">Transmembrane</keyword>
<dbReference type="Gene3D" id="2.60.40.10">
    <property type="entry name" value="Immunoglobulins"/>
    <property type="match status" value="1"/>
</dbReference>
<keyword evidence="2" id="KW-1133">Transmembrane helix</keyword>
<keyword evidence="2" id="KW-0472">Membrane</keyword>
<dbReference type="SUPFAM" id="SSF49401">
    <property type="entry name" value="Bacterial adhesins"/>
    <property type="match status" value="2"/>
</dbReference>
<comment type="caution">
    <text evidence="4">The sequence shown here is derived from an EMBL/GenBank/DDBJ whole genome shotgun (WGS) entry which is preliminary data.</text>
</comment>
<feature type="domain" description="Collagen binding" evidence="3">
    <location>
        <begin position="782"/>
        <end position="889"/>
    </location>
</feature>
<feature type="compositionally biased region" description="Polar residues" evidence="1">
    <location>
        <begin position="1036"/>
        <end position="1049"/>
    </location>
</feature>
<gene>
    <name evidence="4" type="ORF">R4Y45_00865</name>
</gene>
<feature type="compositionally biased region" description="Low complexity" evidence="1">
    <location>
        <begin position="1107"/>
        <end position="1139"/>
    </location>
</feature>
<feature type="transmembrane region" description="Helical" evidence="2">
    <location>
        <begin position="7"/>
        <end position="25"/>
    </location>
</feature>
<evidence type="ECO:0000313" key="5">
    <source>
        <dbReference type="Proteomes" id="UP001377804"/>
    </source>
</evidence>
<dbReference type="Proteomes" id="UP001377804">
    <property type="component" value="Unassembled WGS sequence"/>
</dbReference>
<dbReference type="RefSeq" id="WP_339968348.1">
    <property type="nucleotide sequence ID" value="NZ_JAWMWG010000001.1"/>
</dbReference>
<keyword evidence="5" id="KW-1185">Reference proteome</keyword>
<feature type="compositionally biased region" description="Polar residues" evidence="1">
    <location>
        <begin position="1059"/>
        <end position="1070"/>
    </location>
</feature>
<name>A0ABU8SEK4_9LACO</name>
<dbReference type="InterPro" id="IPR013783">
    <property type="entry name" value="Ig-like_fold"/>
</dbReference>
<feature type="compositionally biased region" description="Low complexity" evidence="1">
    <location>
        <begin position="1083"/>
        <end position="1099"/>
    </location>
</feature>
<dbReference type="Pfam" id="PF05737">
    <property type="entry name" value="Collagen_bind"/>
    <property type="match status" value="1"/>
</dbReference>
<sequence length="1174" mass="132262">MKNKLTYIINVLMIAVLTLGYLVPLTQINVSAETTETADVKMTPESYSASRDGQTLNFNSSVKEFHPNDQIHFEYNWSWNRPSDYEGKTYQFSFKLPENISYTPGGGSIGNSPSFGSYSIKQDGTVTFTFSKNLDRFENLSSVLKTKGTVKGDIPNNSSISFEKFPNGSIPVKEEKRSSISNNLFPVTTVESTTNTFKNLQSIRGVSYINRTRNTLYQGASLISESSSILQTDSNSIVVTPVYLNADGSENRAEKPLVKDSDYSIDGTTIKLLKNTEHVLKVDYNFNVDTNKLPNESTTEQFKQTITLKSAEGLRLGQSTSPDFVVNYDPFIVNNDKSMYENNYYWQTLYNFNHKSVQEMSIITSADADSPKAHKLSENGFYVESVRDTSNNNGNKTRLVKNKDYTVTFNEDGTKVTVHLTNPTDDGIIINYRTTMDSYGIPDNTNSIKLSTTALAPNIEPSQSSSNLPLTDSRSISKSTRNSLFFALAQEKENIDYNQRIATWHYDINTNRYDNQTYDIENPLPNGITIASNPNLVLRYGSVRRQATPIPNTQNQYQVTGADGASFKITISNDRKSITTNGTNISTRYFLCYDTNFDSSQTNETEVTNQSRKYKFDYNQATATITKNDYSSRKTSSRDQLKINTTSKDGFMSRYPNVSSREITWDTVINPSRFTLPAQTIIDQISDGKITNFEVYKVNLNQYGTLDESNKERITQNITISDKKATFTPDNGSNEIYLLRVTASLDNMIIDNGKYITNEVKTNTNSNPLFLHDTYNLPNRGQFVNKSGVFNPSTKEIEWTIEFNKSQSKLFDAKIVDDPSNNQLVYYDDFTVEELNVDKNGDSTTVNRELNNDEYSVEKERPDDPTSNKFIITFEDPIEKPYKITYRTSPIFLNSPITNNYKLYYRDNNHNINYYEPEHHAEVQIPTSQDMKVNGKNSLLKLILKDDKGNLLVGEKFKFKIELLVENNNSITSEAYTDDKGSISWEDLKSGYYLIKQISTDSQYKIPDEWKNGKEINLGAPDTDSGNLTYEVINLQANSSSKDPNTGENNDYKDDDKGQSGTTEDTSVIPNNKDKESSQPQLDSSSTNESSQSSDSDSSLPQDKESAQSSENSQSDSSTTNSTTQSTTTQSSSNKPTSNLPQTGQKHDLTLKYVGIIIILISGFILYPALKKRR</sequence>
<evidence type="ECO:0000256" key="2">
    <source>
        <dbReference type="SAM" id="Phobius"/>
    </source>
</evidence>
<protein>
    <submittedName>
        <fullName evidence="4">Collagen binding domain-containing protein</fullName>
    </submittedName>
</protein>
<keyword evidence="4" id="KW-0176">Collagen</keyword>
<feature type="transmembrane region" description="Helical" evidence="2">
    <location>
        <begin position="1151"/>
        <end position="1170"/>
    </location>
</feature>
<evidence type="ECO:0000256" key="1">
    <source>
        <dbReference type="SAM" id="MobiDB-lite"/>
    </source>
</evidence>
<accession>A0ABU8SEK4</accession>
<organism evidence="4 5">
    <name type="scientific">Holzapfeliella saturejae</name>
    <dbReference type="NCBI Taxonomy" id="3082953"/>
    <lineage>
        <taxon>Bacteria</taxon>
        <taxon>Bacillati</taxon>
        <taxon>Bacillota</taxon>
        <taxon>Bacilli</taxon>
        <taxon>Lactobacillales</taxon>
        <taxon>Lactobacillaceae</taxon>
        <taxon>Holzapfeliella</taxon>
    </lineage>
</organism>